<evidence type="ECO:0000313" key="5">
    <source>
        <dbReference type="Ensembl" id="ENSGWIP00000011272.1"/>
    </source>
</evidence>
<feature type="region of interest" description="Disordered" evidence="3">
    <location>
        <begin position="146"/>
        <end position="178"/>
    </location>
</feature>
<dbReference type="InterPro" id="IPR001766">
    <property type="entry name" value="Fork_head_dom"/>
</dbReference>
<proteinExistence type="predicted"/>
<dbReference type="PANTHER" id="PTHR46805:SF3">
    <property type="entry name" value="FORKHEAD BOX PROTEIN J1-B"/>
    <property type="match status" value="1"/>
</dbReference>
<feature type="compositionally biased region" description="Pro residues" evidence="3">
    <location>
        <begin position="9"/>
        <end position="20"/>
    </location>
</feature>
<dbReference type="PANTHER" id="PTHR46805">
    <property type="entry name" value="FORKHEAD BOX PROTEIN J1"/>
    <property type="match status" value="1"/>
</dbReference>
<dbReference type="Ensembl" id="ENSGWIT00000012556.1">
    <property type="protein sequence ID" value="ENSGWIP00000011272.1"/>
    <property type="gene ID" value="ENSGWIG00000006631.1"/>
</dbReference>
<keyword evidence="6" id="KW-1185">Reference proteome</keyword>
<dbReference type="SUPFAM" id="SSF46785">
    <property type="entry name" value="Winged helix' DNA-binding domain"/>
    <property type="match status" value="1"/>
</dbReference>
<feature type="region of interest" description="Disordered" evidence="3">
    <location>
        <begin position="1"/>
        <end position="27"/>
    </location>
</feature>
<organism evidence="5 6">
    <name type="scientific">Gouania willdenowi</name>
    <name type="common">Blunt-snouted clingfish</name>
    <name type="synonym">Lepadogaster willdenowi</name>
    <dbReference type="NCBI Taxonomy" id="441366"/>
    <lineage>
        <taxon>Eukaryota</taxon>
        <taxon>Metazoa</taxon>
        <taxon>Chordata</taxon>
        <taxon>Craniata</taxon>
        <taxon>Vertebrata</taxon>
        <taxon>Euteleostomi</taxon>
        <taxon>Actinopterygii</taxon>
        <taxon>Neopterygii</taxon>
        <taxon>Teleostei</taxon>
        <taxon>Neoteleostei</taxon>
        <taxon>Acanthomorphata</taxon>
        <taxon>Ovalentaria</taxon>
        <taxon>Blenniimorphae</taxon>
        <taxon>Blenniiformes</taxon>
        <taxon>Gobiesocoidei</taxon>
        <taxon>Gobiesocidae</taxon>
        <taxon>Gobiesocinae</taxon>
        <taxon>Gouania</taxon>
    </lineage>
</organism>
<dbReference type="GO" id="GO:0000981">
    <property type="term" value="F:DNA-binding transcription factor activity, RNA polymerase II-specific"/>
    <property type="evidence" value="ECO:0007669"/>
    <property type="project" value="TreeGrafter"/>
</dbReference>
<keyword evidence="2" id="KW-0539">Nucleus</keyword>
<evidence type="ECO:0000313" key="6">
    <source>
        <dbReference type="Proteomes" id="UP000694680"/>
    </source>
</evidence>
<dbReference type="Proteomes" id="UP000694680">
    <property type="component" value="Unassembled WGS sequence"/>
</dbReference>
<gene>
    <name evidence="5" type="primary">LOC114459869</name>
</gene>
<dbReference type="InterPro" id="IPR036388">
    <property type="entry name" value="WH-like_DNA-bd_sf"/>
</dbReference>
<comment type="subcellular location">
    <subcellularLocation>
        <location evidence="2">Nucleus</location>
    </subcellularLocation>
</comment>
<sequence length="307" mass="33914">MKALTPTLRPAPPRDTPQPPGCLSTSAVTPPLVPCSPGTRVGVNYSCNYAAHPSGGGGLQDQPQSQTTSFPLLSHLHGHAVDQRELLLLQTRRAHLNSIRHTLSLNKRFKKVPRQKDEPDKGGFWKINPDHSDMCVNRLSRRKKRFQGYQDTASTSSVNEYMSPEQKTLSPTDSRGTTRSTETLLDLDILAAACLEVFGGNCNTLEDLDLTSAVRVQEYEMEGKQQPTGEQERWWGGGEDTMNHQLSYGYMDLLFSEQSEVGEVQPLVEVTVGIETVPQTLDQGFGLSEGFFTSTYDHPPPTTLTVL</sequence>
<name>A0A8C5DUQ2_GOUWI</name>
<reference evidence="5" key="2">
    <citation type="submission" date="2025-09" db="UniProtKB">
        <authorList>
            <consortium name="Ensembl"/>
        </authorList>
    </citation>
    <scope>IDENTIFICATION</scope>
</reference>
<evidence type="ECO:0000259" key="4">
    <source>
        <dbReference type="PROSITE" id="PS50039"/>
    </source>
</evidence>
<dbReference type="AlphaFoldDB" id="A0A8C5DUQ2"/>
<dbReference type="SMART" id="SM00339">
    <property type="entry name" value="FH"/>
    <property type="match status" value="1"/>
</dbReference>
<feature type="domain" description="Fork-head" evidence="4">
    <location>
        <begin position="70"/>
        <end position="145"/>
    </location>
</feature>
<dbReference type="InterPro" id="IPR036390">
    <property type="entry name" value="WH_DNA-bd_sf"/>
</dbReference>
<accession>A0A8C5DUQ2</accession>
<dbReference type="Pfam" id="PF00250">
    <property type="entry name" value="Forkhead"/>
    <property type="match status" value="1"/>
</dbReference>
<feature type="compositionally biased region" description="Polar residues" evidence="3">
    <location>
        <begin position="149"/>
        <end position="178"/>
    </location>
</feature>
<dbReference type="PROSITE" id="PS50039">
    <property type="entry name" value="FORK_HEAD_3"/>
    <property type="match status" value="1"/>
</dbReference>
<evidence type="ECO:0000256" key="1">
    <source>
        <dbReference type="ARBA" id="ARBA00023125"/>
    </source>
</evidence>
<dbReference type="Gene3D" id="1.10.10.10">
    <property type="entry name" value="Winged helix-like DNA-binding domain superfamily/Winged helix DNA-binding domain"/>
    <property type="match status" value="1"/>
</dbReference>
<reference evidence="5" key="1">
    <citation type="submission" date="2025-08" db="UniProtKB">
        <authorList>
            <consortium name="Ensembl"/>
        </authorList>
    </citation>
    <scope>IDENTIFICATION</scope>
</reference>
<keyword evidence="1 2" id="KW-0238">DNA-binding</keyword>
<evidence type="ECO:0000256" key="2">
    <source>
        <dbReference type="PROSITE-ProRule" id="PRU00089"/>
    </source>
</evidence>
<evidence type="ECO:0000256" key="3">
    <source>
        <dbReference type="SAM" id="MobiDB-lite"/>
    </source>
</evidence>
<protein>
    <submittedName>
        <fullName evidence="5">Forkhead box protein J1-B-like</fullName>
    </submittedName>
</protein>
<dbReference type="GO" id="GO:0005634">
    <property type="term" value="C:nucleus"/>
    <property type="evidence" value="ECO:0007669"/>
    <property type="project" value="UniProtKB-SubCell"/>
</dbReference>
<dbReference type="InterPro" id="IPR047513">
    <property type="entry name" value="FOXJ1"/>
</dbReference>
<feature type="DNA-binding region" description="Fork-head" evidence="2">
    <location>
        <begin position="70"/>
        <end position="145"/>
    </location>
</feature>
<dbReference type="GO" id="GO:0000978">
    <property type="term" value="F:RNA polymerase II cis-regulatory region sequence-specific DNA binding"/>
    <property type="evidence" value="ECO:0007669"/>
    <property type="project" value="TreeGrafter"/>
</dbReference>